<organism evidence="3 4">
    <name type="scientific">Nephila pilipes</name>
    <name type="common">Giant wood spider</name>
    <name type="synonym">Nephila maculata</name>
    <dbReference type="NCBI Taxonomy" id="299642"/>
    <lineage>
        <taxon>Eukaryota</taxon>
        <taxon>Metazoa</taxon>
        <taxon>Ecdysozoa</taxon>
        <taxon>Arthropoda</taxon>
        <taxon>Chelicerata</taxon>
        <taxon>Arachnida</taxon>
        <taxon>Araneae</taxon>
        <taxon>Araneomorphae</taxon>
        <taxon>Entelegynae</taxon>
        <taxon>Araneoidea</taxon>
        <taxon>Nephilidae</taxon>
        <taxon>Nephila</taxon>
    </lineage>
</organism>
<evidence type="ECO:0000259" key="2">
    <source>
        <dbReference type="Pfam" id="PF13640"/>
    </source>
</evidence>
<feature type="compositionally biased region" description="Polar residues" evidence="1">
    <location>
        <begin position="77"/>
        <end position="107"/>
    </location>
</feature>
<dbReference type="GO" id="GO:0051213">
    <property type="term" value="F:dioxygenase activity"/>
    <property type="evidence" value="ECO:0007669"/>
    <property type="project" value="UniProtKB-KW"/>
</dbReference>
<dbReference type="AlphaFoldDB" id="A0A8X6PRB3"/>
<dbReference type="OrthoDB" id="37975at2759"/>
<protein>
    <submittedName>
        <fullName evidence="3">Fe2OG dioxygenase domain-containing protein</fullName>
    </submittedName>
</protein>
<evidence type="ECO:0000256" key="1">
    <source>
        <dbReference type="SAM" id="MobiDB-lite"/>
    </source>
</evidence>
<proteinExistence type="predicted"/>
<feature type="region of interest" description="Disordered" evidence="1">
    <location>
        <begin position="77"/>
        <end position="127"/>
    </location>
</feature>
<dbReference type="InterPro" id="IPR044862">
    <property type="entry name" value="Pro_4_hyd_alph_FE2OG_OXY"/>
</dbReference>
<evidence type="ECO:0000313" key="4">
    <source>
        <dbReference type="Proteomes" id="UP000887013"/>
    </source>
</evidence>
<accession>A0A8X6PRB3</accession>
<feature type="compositionally biased region" description="Basic and acidic residues" evidence="1">
    <location>
        <begin position="109"/>
        <end position="127"/>
    </location>
</feature>
<feature type="compositionally biased region" description="Polar residues" evidence="1">
    <location>
        <begin position="20"/>
        <end position="34"/>
    </location>
</feature>
<feature type="compositionally biased region" description="Polar residues" evidence="1">
    <location>
        <begin position="47"/>
        <end position="58"/>
    </location>
</feature>
<dbReference type="EMBL" id="BMAW01071733">
    <property type="protein sequence ID" value="GFT79418.1"/>
    <property type="molecule type" value="Genomic_DNA"/>
</dbReference>
<feature type="region of interest" description="Disordered" evidence="1">
    <location>
        <begin position="15"/>
        <end position="63"/>
    </location>
</feature>
<evidence type="ECO:0000313" key="3">
    <source>
        <dbReference type="EMBL" id="GFT79418.1"/>
    </source>
</evidence>
<gene>
    <name evidence="3" type="primary">AVEN_123923_1</name>
    <name evidence="3" type="ORF">NPIL_559191</name>
</gene>
<feature type="domain" description="Prolyl 4-hydroxylase alpha subunit Fe(2+) 2OG dioxygenase" evidence="2">
    <location>
        <begin position="286"/>
        <end position="386"/>
    </location>
</feature>
<keyword evidence="3" id="KW-0560">Oxidoreductase</keyword>
<dbReference type="Gene3D" id="2.60.120.620">
    <property type="entry name" value="q2cbj1_9rhob like domain"/>
    <property type="match status" value="1"/>
</dbReference>
<name>A0A8X6PRB3_NEPPI</name>
<dbReference type="Proteomes" id="UP000887013">
    <property type="component" value="Unassembled WGS sequence"/>
</dbReference>
<dbReference type="Pfam" id="PF13640">
    <property type="entry name" value="2OG-FeII_Oxy_3"/>
    <property type="match status" value="1"/>
</dbReference>
<sequence length="398" mass="45257">MDSYNANGFHDRTLKIGHLESQSRQSNLNFDQTFKSNDNSNKDNDSMADNYQQSSQISKMEASNGVQVQHGLIINGNTEENGVTSNGHKPVTNGRSYFQRTFSNGTPQDIDHASTKQTDDESNSSRENVKKPLVMEADELTADVLHDLFNDNICVLRIKNYVPQMVCQKLDSFLREKGSDPYTHEIRTNGKVDLLYFGVNRYGYPLNSIYKDDTGEKLKKYLTEALPTMRSIRKAAAPYLTPIDKFRVELDEAWPKKANVATFRGQKTFCGIGRIMPTSLSELSETQPHFDAVPTACFPDIYKQFTANFYLNVPEEGGELEIWNVTPLDINNIEHFTIPENWRELLPTSIKVKPEQGDLVLFNTRRPHAITRFGGSNPRTSLQTFIGYTKESEVFLWV</sequence>
<keyword evidence="4" id="KW-1185">Reference proteome</keyword>
<comment type="caution">
    <text evidence="3">The sequence shown here is derived from an EMBL/GenBank/DDBJ whole genome shotgun (WGS) entry which is preliminary data.</text>
</comment>
<keyword evidence="3" id="KW-0223">Dioxygenase</keyword>
<reference evidence="3" key="1">
    <citation type="submission" date="2020-08" db="EMBL/GenBank/DDBJ databases">
        <title>Multicomponent nature underlies the extraordinary mechanical properties of spider dragline silk.</title>
        <authorList>
            <person name="Kono N."/>
            <person name="Nakamura H."/>
            <person name="Mori M."/>
            <person name="Yoshida Y."/>
            <person name="Ohtoshi R."/>
            <person name="Malay A.D."/>
            <person name="Moran D.A.P."/>
            <person name="Tomita M."/>
            <person name="Numata K."/>
            <person name="Arakawa K."/>
        </authorList>
    </citation>
    <scope>NUCLEOTIDE SEQUENCE</scope>
</reference>